<dbReference type="RefSeq" id="WP_169927856.1">
    <property type="nucleotide sequence ID" value="NZ_CP012333.1"/>
</dbReference>
<evidence type="ECO:0000256" key="1">
    <source>
        <dbReference type="SAM" id="Phobius"/>
    </source>
</evidence>
<organism evidence="2 3">
    <name type="scientific">Labilithrix luteola</name>
    <dbReference type="NCBI Taxonomy" id="1391654"/>
    <lineage>
        <taxon>Bacteria</taxon>
        <taxon>Pseudomonadati</taxon>
        <taxon>Myxococcota</taxon>
        <taxon>Polyangia</taxon>
        <taxon>Polyangiales</taxon>
        <taxon>Labilitrichaceae</taxon>
        <taxon>Labilithrix</taxon>
    </lineage>
</organism>
<evidence type="ECO:0000313" key="3">
    <source>
        <dbReference type="Proteomes" id="UP000064967"/>
    </source>
</evidence>
<protein>
    <submittedName>
        <fullName evidence="2">Uncharacterized protein</fullName>
    </submittedName>
</protein>
<evidence type="ECO:0000313" key="2">
    <source>
        <dbReference type="EMBL" id="AKU98941.1"/>
    </source>
</evidence>
<name>A0A0K1PZX8_9BACT</name>
<dbReference type="KEGG" id="llu:AKJ09_05605"/>
<gene>
    <name evidence="2" type="ORF">AKJ09_05605</name>
</gene>
<keyword evidence="3" id="KW-1185">Reference proteome</keyword>
<proteinExistence type="predicted"/>
<dbReference type="EMBL" id="CP012333">
    <property type="protein sequence ID" value="AKU98941.1"/>
    <property type="molecule type" value="Genomic_DNA"/>
</dbReference>
<sequence>MMLRRSPPSIRRQDGFRHASHGVRLARAKQRGATMVEYALLIIAIMVLAAGAYRELGKRTRLNGDKASAELDKK</sequence>
<reference evidence="2 3" key="1">
    <citation type="submission" date="2015-08" db="EMBL/GenBank/DDBJ databases">
        <authorList>
            <person name="Babu N.S."/>
            <person name="Beckwith C.J."/>
            <person name="Beseler K.G."/>
            <person name="Brison A."/>
            <person name="Carone J.V."/>
            <person name="Caskin T.P."/>
            <person name="Diamond M."/>
            <person name="Durham M.E."/>
            <person name="Foxe J.M."/>
            <person name="Go M."/>
            <person name="Henderson B.A."/>
            <person name="Jones I.B."/>
            <person name="McGettigan J.A."/>
            <person name="Micheletti S.J."/>
            <person name="Nasrallah M.E."/>
            <person name="Ortiz D."/>
            <person name="Piller C.R."/>
            <person name="Privatt S.R."/>
            <person name="Schneider S.L."/>
            <person name="Sharp S."/>
            <person name="Smith T.C."/>
            <person name="Stanton J.D."/>
            <person name="Ullery H.E."/>
            <person name="Wilson R.J."/>
            <person name="Serrano M.G."/>
            <person name="Buck G."/>
            <person name="Lee V."/>
            <person name="Wang Y."/>
            <person name="Carvalho R."/>
            <person name="Voegtly L."/>
            <person name="Shi R."/>
            <person name="Duckworth R."/>
            <person name="Johnson A."/>
            <person name="Loviza R."/>
            <person name="Walstead R."/>
            <person name="Shah Z."/>
            <person name="Kiflezghi M."/>
            <person name="Wade K."/>
            <person name="Ball S.L."/>
            <person name="Bradley K.W."/>
            <person name="Asai D.J."/>
            <person name="Bowman C.A."/>
            <person name="Russell D.A."/>
            <person name="Pope W.H."/>
            <person name="Jacobs-Sera D."/>
            <person name="Hendrix R.W."/>
            <person name="Hatfull G.F."/>
        </authorList>
    </citation>
    <scope>NUCLEOTIDE SEQUENCE [LARGE SCALE GENOMIC DNA]</scope>
    <source>
        <strain evidence="2 3">DSM 27648</strain>
    </source>
</reference>
<dbReference type="AlphaFoldDB" id="A0A0K1PZX8"/>
<feature type="transmembrane region" description="Helical" evidence="1">
    <location>
        <begin position="35"/>
        <end position="53"/>
    </location>
</feature>
<keyword evidence="1" id="KW-0812">Transmembrane</keyword>
<dbReference type="Proteomes" id="UP000064967">
    <property type="component" value="Chromosome"/>
</dbReference>
<accession>A0A0K1PZX8</accession>
<keyword evidence="1" id="KW-0472">Membrane</keyword>
<keyword evidence="1" id="KW-1133">Transmembrane helix</keyword>